<accession>A0A9X3P992</accession>
<reference evidence="2" key="1">
    <citation type="submission" date="2022-12" db="EMBL/GenBank/DDBJ databases">
        <title>Gycomyces niveus sp.nov.,a novel actinomycete isolated from soil in Shouguan.</title>
        <authorList>
            <person name="Yang X."/>
        </authorList>
    </citation>
    <scope>NUCLEOTIDE SEQUENCE</scope>
    <source>
        <strain evidence="2">NEAU-A15</strain>
    </source>
</reference>
<feature type="transmembrane region" description="Helical" evidence="1">
    <location>
        <begin position="17"/>
        <end position="37"/>
    </location>
</feature>
<proteinExistence type="predicted"/>
<protein>
    <submittedName>
        <fullName evidence="2">Uncharacterized protein</fullName>
    </submittedName>
</protein>
<dbReference type="EMBL" id="JAPZVP010000012">
    <property type="protein sequence ID" value="MDA1361146.1"/>
    <property type="molecule type" value="Genomic_DNA"/>
</dbReference>
<keyword evidence="1" id="KW-0472">Membrane</keyword>
<keyword evidence="1" id="KW-0812">Transmembrane</keyword>
<dbReference type="Proteomes" id="UP001146067">
    <property type="component" value="Unassembled WGS sequence"/>
</dbReference>
<evidence type="ECO:0000313" key="2">
    <source>
        <dbReference type="EMBL" id="MDA1361146.1"/>
    </source>
</evidence>
<name>A0A9X3P992_9ACTN</name>
<dbReference type="RefSeq" id="WP_270111123.1">
    <property type="nucleotide sequence ID" value="NZ_JAPZVP010000012.1"/>
</dbReference>
<organism evidence="2 3">
    <name type="scientific">Glycomyces luteolus</name>
    <dbReference type="NCBI Taxonomy" id="2670330"/>
    <lineage>
        <taxon>Bacteria</taxon>
        <taxon>Bacillati</taxon>
        <taxon>Actinomycetota</taxon>
        <taxon>Actinomycetes</taxon>
        <taxon>Glycomycetales</taxon>
        <taxon>Glycomycetaceae</taxon>
        <taxon>Glycomyces</taxon>
    </lineage>
</organism>
<sequence>MNDIGAAGNAVHGRRRIWVPLAVVGVLLALIVGEVAFARSQPDGVAVVPDTVIEFGTGQRAAVQVGDGWVLDSASSDASARLVLVRGDMVVELSSVTFPAPTSPDEMWAGMDRLLDIERRQGIEVRLDGPSEFENAAGTAGFQGKLQVGTRVGQAFVLADAEGEQAVEVQVLAPAHAGDDERSAAAALIDSIAFEEES</sequence>
<dbReference type="AlphaFoldDB" id="A0A9X3P992"/>
<gene>
    <name evidence="2" type="ORF">O1R50_16060</name>
</gene>
<comment type="caution">
    <text evidence="2">The sequence shown here is derived from an EMBL/GenBank/DDBJ whole genome shotgun (WGS) entry which is preliminary data.</text>
</comment>
<evidence type="ECO:0000256" key="1">
    <source>
        <dbReference type="SAM" id="Phobius"/>
    </source>
</evidence>
<keyword evidence="1" id="KW-1133">Transmembrane helix</keyword>
<evidence type="ECO:0000313" key="3">
    <source>
        <dbReference type="Proteomes" id="UP001146067"/>
    </source>
</evidence>
<keyword evidence="3" id="KW-1185">Reference proteome</keyword>